<dbReference type="InterPro" id="IPR017871">
    <property type="entry name" value="ABC_transporter-like_CS"/>
</dbReference>
<keyword evidence="3" id="KW-0813">Transport</keyword>
<dbReference type="InterPro" id="IPR050388">
    <property type="entry name" value="ABC_Ni/Peptide_Import"/>
</dbReference>
<dbReference type="InterPro" id="IPR013563">
    <property type="entry name" value="Oligopep_ABC_C"/>
</dbReference>
<name>A0ABR4YBB4_9VIBR</name>
<dbReference type="NCBIfam" id="NF007739">
    <property type="entry name" value="PRK10419.1"/>
    <property type="match status" value="2"/>
</dbReference>
<dbReference type="InterPro" id="IPR003593">
    <property type="entry name" value="AAA+_ATPase"/>
</dbReference>
<comment type="subcellular location">
    <subcellularLocation>
        <location evidence="1">Cell inner membrane</location>
        <topology evidence="1">Peripheral membrane protein</topology>
    </subcellularLocation>
</comment>
<sequence length="566" mass="62702">MKKRILQVKDLNVSFPTSTEHFHAVKGVSFELFRGETLSVIGESGSGKSVTSSAIMQLLDRPGRIDSGEILYEDESGHVVDIAKIDPRSSEMRAMRCFNISLVSQEPMAALSPVHTVGDQIKEVLCLVDPNITKEGAHARALELLHQVQMPEPESLINKYSFELSGGQRQRVVIAMAVASNPDILIADEPTTALDVTTQAEILDLFADLQRQFGMAILFITHDLGVVAQISDRVAVMEKGVLVECGEVRQIFEKPQHHYTRKLMNATRALEKPSAVKVPFDLSAQGNASPILDLQGVSKVFEKPAKMFQKKQYMTAVDNASLVLYPGESLGIVGESGSGKSTLGRAILGMSPATTGSIQYVDNKTQTEIELADYKRQKRDPLFADLRLIFQDPWSSLNPRMTVFDIIEEPLLKLRTEMDKKAREERVRNIMKWVGLPPEFSSRYPHAFSGGQRQRIVIARALVTIPKVVIADEATAALDVSLRSQVLDLLIEFQNTYGTAFILITHDIATVKYFCDRVLVLQHGHIVEQGDVDQVIYNPSQDYTKQLIAAVPVAELPPEDAIKKSA</sequence>
<dbReference type="Proteomes" id="UP000030520">
    <property type="component" value="Unassembled WGS sequence"/>
</dbReference>
<proteinExistence type="inferred from homology"/>
<dbReference type="Pfam" id="PF00005">
    <property type="entry name" value="ABC_tran"/>
    <property type="match status" value="2"/>
</dbReference>
<dbReference type="InterPro" id="IPR003439">
    <property type="entry name" value="ABC_transporter-like_ATP-bd"/>
</dbReference>
<dbReference type="PROSITE" id="PS00211">
    <property type="entry name" value="ABC_TRANSPORTER_1"/>
    <property type="match status" value="2"/>
</dbReference>
<keyword evidence="6" id="KW-0547">Nucleotide-binding</keyword>
<evidence type="ECO:0000256" key="8">
    <source>
        <dbReference type="ARBA" id="ARBA00022967"/>
    </source>
</evidence>
<evidence type="ECO:0000313" key="12">
    <source>
        <dbReference type="Proteomes" id="UP000030520"/>
    </source>
</evidence>
<dbReference type="CDD" id="cd03257">
    <property type="entry name" value="ABC_NikE_OppD_transporters"/>
    <property type="match status" value="2"/>
</dbReference>
<keyword evidence="4" id="KW-1003">Cell membrane</keyword>
<keyword evidence="5" id="KW-0997">Cell inner membrane</keyword>
<protein>
    <submittedName>
        <fullName evidence="11">ABC transporter ATPase</fullName>
    </submittedName>
</protein>
<dbReference type="InterPro" id="IPR027417">
    <property type="entry name" value="P-loop_NTPase"/>
</dbReference>
<keyword evidence="8" id="KW-1278">Translocase</keyword>
<feature type="domain" description="ABC transporter" evidence="10">
    <location>
        <begin position="292"/>
        <end position="548"/>
    </location>
</feature>
<dbReference type="SUPFAM" id="SSF52540">
    <property type="entry name" value="P-loop containing nucleoside triphosphate hydrolases"/>
    <property type="match status" value="2"/>
</dbReference>
<evidence type="ECO:0000256" key="1">
    <source>
        <dbReference type="ARBA" id="ARBA00004417"/>
    </source>
</evidence>
<keyword evidence="7" id="KW-0067">ATP-binding</keyword>
<evidence type="ECO:0000256" key="5">
    <source>
        <dbReference type="ARBA" id="ARBA00022519"/>
    </source>
</evidence>
<dbReference type="PROSITE" id="PS50893">
    <property type="entry name" value="ABC_TRANSPORTER_2"/>
    <property type="match status" value="2"/>
</dbReference>
<dbReference type="RefSeq" id="WP_038138470.1">
    <property type="nucleotide sequence ID" value="NZ_JRWM01000016.1"/>
</dbReference>
<dbReference type="EMBL" id="JRWM01000016">
    <property type="protein sequence ID" value="KHA60576.1"/>
    <property type="molecule type" value="Genomic_DNA"/>
</dbReference>
<evidence type="ECO:0000256" key="4">
    <source>
        <dbReference type="ARBA" id="ARBA00022475"/>
    </source>
</evidence>
<dbReference type="Gene3D" id="3.40.50.300">
    <property type="entry name" value="P-loop containing nucleotide triphosphate hydrolases"/>
    <property type="match status" value="2"/>
</dbReference>
<dbReference type="SMART" id="SM00382">
    <property type="entry name" value="AAA"/>
    <property type="match status" value="2"/>
</dbReference>
<evidence type="ECO:0000256" key="9">
    <source>
        <dbReference type="ARBA" id="ARBA00023136"/>
    </source>
</evidence>
<evidence type="ECO:0000256" key="3">
    <source>
        <dbReference type="ARBA" id="ARBA00022448"/>
    </source>
</evidence>
<comment type="similarity">
    <text evidence="2">Belongs to the ABC transporter superfamily.</text>
</comment>
<gene>
    <name evidence="11" type="ORF">NL53_10975</name>
</gene>
<evidence type="ECO:0000256" key="7">
    <source>
        <dbReference type="ARBA" id="ARBA00022840"/>
    </source>
</evidence>
<dbReference type="PANTHER" id="PTHR43297:SF14">
    <property type="entry name" value="ATPASE AAA-TYPE CORE DOMAIN-CONTAINING PROTEIN"/>
    <property type="match status" value="1"/>
</dbReference>
<evidence type="ECO:0000256" key="2">
    <source>
        <dbReference type="ARBA" id="ARBA00005417"/>
    </source>
</evidence>
<feature type="domain" description="ABC transporter" evidence="10">
    <location>
        <begin position="6"/>
        <end position="264"/>
    </location>
</feature>
<comment type="caution">
    <text evidence="11">The sequence shown here is derived from an EMBL/GenBank/DDBJ whole genome shotgun (WGS) entry which is preliminary data.</text>
</comment>
<evidence type="ECO:0000256" key="6">
    <source>
        <dbReference type="ARBA" id="ARBA00022741"/>
    </source>
</evidence>
<evidence type="ECO:0000259" key="10">
    <source>
        <dbReference type="PROSITE" id="PS50893"/>
    </source>
</evidence>
<organism evidence="11 12">
    <name type="scientific">Vibrio variabilis</name>
    <dbReference type="NCBI Taxonomy" id="990271"/>
    <lineage>
        <taxon>Bacteria</taxon>
        <taxon>Pseudomonadati</taxon>
        <taxon>Pseudomonadota</taxon>
        <taxon>Gammaproteobacteria</taxon>
        <taxon>Vibrionales</taxon>
        <taxon>Vibrionaceae</taxon>
        <taxon>Vibrio</taxon>
    </lineage>
</organism>
<dbReference type="NCBIfam" id="NF008453">
    <property type="entry name" value="PRK11308.1"/>
    <property type="match status" value="2"/>
</dbReference>
<dbReference type="Pfam" id="PF08352">
    <property type="entry name" value="oligo_HPY"/>
    <property type="match status" value="2"/>
</dbReference>
<keyword evidence="9" id="KW-0472">Membrane</keyword>
<keyword evidence="12" id="KW-1185">Reference proteome</keyword>
<evidence type="ECO:0000313" key="11">
    <source>
        <dbReference type="EMBL" id="KHA60576.1"/>
    </source>
</evidence>
<reference evidence="11 12" key="1">
    <citation type="submission" date="2014-10" db="EMBL/GenBank/DDBJ databases">
        <title>Genome sequencing of Vibrio variabilis T01.</title>
        <authorList>
            <person name="Chan K.-G."/>
            <person name="Mohamad N.I."/>
        </authorList>
    </citation>
    <scope>NUCLEOTIDE SEQUENCE [LARGE SCALE GENOMIC DNA]</scope>
    <source>
        <strain evidence="11 12">T01</strain>
    </source>
</reference>
<accession>A0ABR4YBB4</accession>
<dbReference type="PANTHER" id="PTHR43297">
    <property type="entry name" value="OLIGOPEPTIDE TRANSPORT ATP-BINDING PROTEIN APPD"/>
    <property type="match status" value="1"/>
</dbReference>